<dbReference type="SUPFAM" id="SSF51621">
    <property type="entry name" value="Phosphoenolpyruvate/pyruvate domain"/>
    <property type="match status" value="1"/>
</dbReference>
<gene>
    <name evidence="1" type="ORF">BDW42DRAFT_142568</name>
</gene>
<keyword evidence="1" id="KW-0670">Pyruvate</keyword>
<dbReference type="InterPro" id="IPR039556">
    <property type="entry name" value="ICL/PEPM"/>
</dbReference>
<evidence type="ECO:0000313" key="2">
    <source>
        <dbReference type="Proteomes" id="UP000235023"/>
    </source>
</evidence>
<dbReference type="InterPro" id="IPR040442">
    <property type="entry name" value="Pyrv_kinase-like_dom_sf"/>
</dbReference>
<evidence type="ECO:0000313" key="1">
    <source>
        <dbReference type="EMBL" id="PLN85698.1"/>
    </source>
</evidence>
<sequence>MASDLNLAAKAFKDLHRPSQPVVLANVYDGISAKTVAGLPTSKALATASWAIAESAGMPDEELTLEENIRATKIIATVIKGSGKPLTVDLQDGYGDRLKDAIKQVIGAGAIGANLEDYDNANKRLYSAADAASRVKHALAIAAALGVPDFVVNARCDALLYGGTFEDVISRGQAYLAAGATSVFVLGPLHQAHPGELEKDQITKLVQAFDGRVNLVPGEKSTKELAALGVSRISVGPDLQMCAMKALKKEAEKFLDV</sequence>
<name>A0A2J5I6U6_9EURO</name>
<proteinExistence type="predicted"/>
<accession>A0A2J5I6U6</accession>
<dbReference type="PANTHER" id="PTHR42905">
    <property type="entry name" value="PHOSPHOENOLPYRUVATE CARBOXYLASE"/>
    <property type="match status" value="1"/>
</dbReference>
<dbReference type="GO" id="GO:0003824">
    <property type="term" value="F:catalytic activity"/>
    <property type="evidence" value="ECO:0007669"/>
    <property type="project" value="InterPro"/>
</dbReference>
<keyword evidence="2" id="KW-1185">Reference proteome</keyword>
<dbReference type="Proteomes" id="UP000235023">
    <property type="component" value="Unassembled WGS sequence"/>
</dbReference>
<organism evidence="1 2">
    <name type="scientific">Aspergillus taichungensis</name>
    <dbReference type="NCBI Taxonomy" id="482145"/>
    <lineage>
        <taxon>Eukaryota</taxon>
        <taxon>Fungi</taxon>
        <taxon>Dikarya</taxon>
        <taxon>Ascomycota</taxon>
        <taxon>Pezizomycotina</taxon>
        <taxon>Eurotiomycetes</taxon>
        <taxon>Eurotiomycetidae</taxon>
        <taxon>Eurotiales</taxon>
        <taxon>Aspergillaceae</taxon>
        <taxon>Aspergillus</taxon>
        <taxon>Aspergillus subgen. Circumdati</taxon>
    </lineage>
</organism>
<dbReference type="Gene3D" id="3.20.20.60">
    <property type="entry name" value="Phosphoenolpyruvate-binding domains"/>
    <property type="match status" value="1"/>
</dbReference>
<dbReference type="Pfam" id="PF13714">
    <property type="entry name" value="PEP_mutase"/>
    <property type="match status" value="1"/>
</dbReference>
<dbReference type="EMBL" id="KZ559503">
    <property type="protein sequence ID" value="PLN85698.1"/>
    <property type="molecule type" value="Genomic_DNA"/>
</dbReference>
<dbReference type="InterPro" id="IPR015813">
    <property type="entry name" value="Pyrv/PenolPyrv_kinase-like_dom"/>
</dbReference>
<reference evidence="2" key="1">
    <citation type="submission" date="2017-12" db="EMBL/GenBank/DDBJ databases">
        <authorList>
            <consortium name="DOE Joint Genome Institute"/>
            <person name="Mondo S.J."/>
            <person name="Kjaerbolling I."/>
            <person name="Vesth T.C."/>
            <person name="Frisvad J.C."/>
            <person name="Nybo J.L."/>
            <person name="Theobald S."/>
            <person name="Kuo A."/>
            <person name="Bowyer P."/>
            <person name="Matsuda Y."/>
            <person name="Lyhne E.K."/>
            <person name="Kogle M.E."/>
            <person name="Clum A."/>
            <person name="Lipzen A."/>
            <person name="Salamov A."/>
            <person name="Ngan C.Y."/>
            <person name="Daum C."/>
            <person name="Chiniquy J."/>
            <person name="Barry K."/>
            <person name="LaButti K."/>
            <person name="Haridas S."/>
            <person name="Simmons B.A."/>
            <person name="Magnuson J.K."/>
            <person name="Mortensen U.H."/>
            <person name="Larsen T.O."/>
            <person name="Grigoriev I.V."/>
            <person name="Baker S.E."/>
            <person name="Andersen M.R."/>
            <person name="Nordberg H.P."/>
            <person name="Cantor M.N."/>
            <person name="Hua S.X."/>
        </authorList>
    </citation>
    <scope>NUCLEOTIDE SEQUENCE [LARGE SCALE GENOMIC DNA]</scope>
    <source>
        <strain evidence="2">IBT 19404</strain>
    </source>
</reference>
<dbReference type="CDD" id="cd00377">
    <property type="entry name" value="ICL_PEPM"/>
    <property type="match status" value="1"/>
</dbReference>
<protein>
    <submittedName>
        <fullName evidence="1">Phosphoenolpyruvate phosphomutase-domain-containing protein</fullName>
    </submittedName>
</protein>
<dbReference type="PANTHER" id="PTHR42905:SF16">
    <property type="entry name" value="CARBOXYPHOSPHONOENOLPYRUVATE PHOSPHONOMUTASE-LIKE PROTEIN (AFU_ORTHOLOGUE AFUA_5G07230)"/>
    <property type="match status" value="1"/>
</dbReference>
<dbReference type="AlphaFoldDB" id="A0A2J5I6U6"/>
<dbReference type="OrthoDB" id="429143at2759"/>